<evidence type="ECO:0000256" key="1">
    <source>
        <dbReference type="SAM" id="Phobius"/>
    </source>
</evidence>
<dbReference type="Pfam" id="PF04087">
    <property type="entry name" value="DUF389"/>
    <property type="match status" value="1"/>
</dbReference>
<name>A0A1L8SSK1_9ENTE</name>
<keyword evidence="3" id="KW-1185">Reference proteome</keyword>
<feature type="transmembrane region" description="Helical" evidence="1">
    <location>
        <begin position="184"/>
        <end position="207"/>
    </location>
</feature>
<organism evidence="2 3">
    <name type="scientific">Enterococcus devriesei</name>
    <dbReference type="NCBI Taxonomy" id="319970"/>
    <lineage>
        <taxon>Bacteria</taxon>
        <taxon>Bacillati</taxon>
        <taxon>Bacillota</taxon>
        <taxon>Bacilli</taxon>
        <taxon>Lactobacillales</taxon>
        <taxon>Enterococcaceae</taxon>
        <taxon>Enterococcus</taxon>
    </lineage>
</organism>
<accession>A0A1L8SSK1</accession>
<evidence type="ECO:0000313" key="2">
    <source>
        <dbReference type="EMBL" id="OJG35099.1"/>
    </source>
</evidence>
<feature type="transmembrane region" description="Helical" evidence="1">
    <location>
        <begin position="130"/>
        <end position="148"/>
    </location>
</feature>
<dbReference type="InterPro" id="IPR005240">
    <property type="entry name" value="DUF389"/>
</dbReference>
<dbReference type="EMBL" id="JXKM01000009">
    <property type="protein sequence ID" value="OJG35099.1"/>
    <property type="molecule type" value="Genomic_DNA"/>
</dbReference>
<dbReference type="PANTHER" id="PTHR20992">
    <property type="entry name" value="AT15442P-RELATED"/>
    <property type="match status" value="1"/>
</dbReference>
<sequence>MLQLKENEEVMSMDDPSVLTNQELYDKIYDGITPKKENVLILVCAIVIASIGLNMNSQPVVIGAMLISPIMAPVQGLGMGLATFDSRLTIKALKLLLLEAGFAIIAAALYFFLSPITYASSEILARTQPTIWDAIIAIFGGIAGMIGARKKEMNNIVPGVAIATTLMPPLCVVGYGIYERNLDFFLGASYLFLVNVSCIILTSFIVLQVFQISTRKVVKKGEAKKRNYVMIFVAVLVLLPSIFSAGSLVKKQVDEQQVKKYLANEFSDYYVLNQALDTENHHLSIDTIGSELTKSQLTQLQEKLADYRLKDYQLSVRQVADSEALSLKDLDRYLENQQQENTPQAETQRLTNAASDHSLYQEMEQIKEKLFTEFPNRITSISLKEQETKTGEQTGVIEIMTQKKLSETEQNKIKQQAESYIKQQDKEISIKLEN</sequence>
<dbReference type="AlphaFoldDB" id="A0A1L8SSK1"/>
<keyword evidence="1" id="KW-0812">Transmembrane</keyword>
<dbReference type="NCBIfam" id="TIGR00341">
    <property type="entry name" value="TIGR00341 family protein"/>
    <property type="match status" value="1"/>
</dbReference>
<feature type="transmembrane region" description="Helical" evidence="1">
    <location>
        <begin position="228"/>
        <end position="249"/>
    </location>
</feature>
<keyword evidence="1" id="KW-0472">Membrane</keyword>
<feature type="transmembrane region" description="Helical" evidence="1">
    <location>
        <begin position="96"/>
        <end position="118"/>
    </location>
</feature>
<keyword evidence="1" id="KW-1133">Transmembrane helix</keyword>
<feature type="transmembrane region" description="Helical" evidence="1">
    <location>
        <begin position="160"/>
        <end position="178"/>
    </location>
</feature>
<feature type="transmembrane region" description="Helical" evidence="1">
    <location>
        <begin position="61"/>
        <end position="84"/>
    </location>
</feature>
<proteinExistence type="predicted"/>
<protein>
    <submittedName>
        <fullName evidence="2">TIGR00341 family protein</fullName>
    </submittedName>
</protein>
<reference evidence="2 3" key="1">
    <citation type="submission" date="2014-12" db="EMBL/GenBank/DDBJ databases">
        <title>Draft genome sequences of 29 type strains of Enterococci.</title>
        <authorList>
            <person name="Zhong Z."/>
            <person name="Sun Z."/>
            <person name="Liu W."/>
            <person name="Zhang W."/>
            <person name="Zhang H."/>
        </authorList>
    </citation>
    <scope>NUCLEOTIDE SEQUENCE [LARGE SCALE GENOMIC DNA]</scope>
    <source>
        <strain evidence="2 3">DSM 22802</strain>
    </source>
</reference>
<evidence type="ECO:0000313" key="3">
    <source>
        <dbReference type="Proteomes" id="UP000183700"/>
    </source>
</evidence>
<dbReference type="PANTHER" id="PTHR20992:SF9">
    <property type="entry name" value="AT15442P-RELATED"/>
    <property type="match status" value="1"/>
</dbReference>
<dbReference type="Proteomes" id="UP000183700">
    <property type="component" value="Unassembled WGS sequence"/>
</dbReference>
<feature type="transmembrane region" description="Helical" evidence="1">
    <location>
        <begin position="39"/>
        <end position="55"/>
    </location>
</feature>
<comment type="caution">
    <text evidence="2">The sequence shown here is derived from an EMBL/GenBank/DDBJ whole genome shotgun (WGS) entry which is preliminary data.</text>
</comment>
<dbReference type="STRING" id="319970.RV00_GL003118"/>
<gene>
    <name evidence="2" type="ORF">RV00_GL003118</name>
</gene>